<proteinExistence type="predicted"/>
<name>A0A6I8PPK7_XENTR</name>
<reference evidence="8" key="3">
    <citation type="submission" date="2025-04" db="UniProtKB">
        <authorList>
            <consortium name="RefSeq"/>
        </authorList>
    </citation>
    <scope>IDENTIFICATION</scope>
    <source>
        <strain evidence="8">Nigerian</strain>
        <tissue evidence="8">Liver and blood</tissue>
    </source>
</reference>
<evidence type="ECO:0000313" key="6">
    <source>
        <dbReference type="Ensembl" id="ENSXETP00000059102"/>
    </source>
</evidence>
<evidence type="ECO:0000313" key="9">
    <source>
        <dbReference type="Xenbase" id="XB-GENE-1000616"/>
    </source>
</evidence>
<dbReference type="CTD" id="2175"/>
<feature type="domain" description="Fanconi anaemia group A protein C-terminal" evidence="2">
    <location>
        <begin position="1205"/>
        <end position="1406"/>
    </location>
</feature>
<dbReference type="InterPro" id="IPR055386">
    <property type="entry name" value="FANCA_helical"/>
</dbReference>
<dbReference type="AGR" id="Xenbase:XB-GENE-1000616"/>
<evidence type="ECO:0000259" key="3">
    <source>
        <dbReference type="Pfam" id="PF15865"/>
    </source>
</evidence>
<dbReference type="OMA" id="AIPHCPA"/>
<dbReference type="Pfam" id="PF24781">
    <property type="entry name" value="FANCA_helical"/>
    <property type="match status" value="1"/>
</dbReference>
<keyword evidence="7" id="KW-1185">Reference proteome</keyword>
<dbReference type="Ensembl" id="ENSXETT00000065032">
    <property type="protein sequence ID" value="ENSXETP00000059102"/>
    <property type="gene ID" value="ENSXETG00000033926"/>
</dbReference>
<dbReference type="Reactome" id="R-XTR-9833482">
    <property type="pathway name" value="PKR-mediated signaling"/>
</dbReference>
<dbReference type="KEGG" id="xtr:100380079"/>
<reference evidence="6" key="1">
    <citation type="journal article" date="2010" name="Science">
        <title>The genome of the Western clawed frog Xenopus tropicalis.</title>
        <authorList>
            <person name="Hellsten U."/>
            <person name="Harland R.M."/>
            <person name="Gilchrist M.J."/>
            <person name="Hendrix D."/>
            <person name="Jurka J."/>
            <person name="Kapitonov V."/>
            <person name="Ovcharenko I."/>
            <person name="Putnam N.H."/>
            <person name="Shu S."/>
            <person name="Taher L."/>
            <person name="Blitz I.L."/>
            <person name="Blumberg B."/>
            <person name="Dichmann D.S."/>
            <person name="Dubchak I."/>
            <person name="Amaya E."/>
            <person name="Detter J.C."/>
            <person name="Fletcher R."/>
            <person name="Gerhard D.S."/>
            <person name="Goodstein D."/>
            <person name="Graves T."/>
            <person name="Grigoriev I.V."/>
            <person name="Grimwood J."/>
            <person name="Kawashima T."/>
            <person name="Lindquist E."/>
            <person name="Lucas S.M."/>
            <person name="Mead P.E."/>
            <person name="Mitros T."/>
            <person name="Ogino H."/>
            <person name="Ohta Y."/>
            <person name="Poliakov A.V."/>
            <person name="Pollet N."/>
            <person name="Robert J."/>
            <person name="Salamov A."/>
            <person name="Sater A.K."/>
            <person name="Schmutz J."/>
            <person name="Terry A."/>
            <person name="Vize P.D."/>
            <person name="Warren W.C."/>
            <person name="Wells D."/>
            <person name="Wills A."/>
            <person name="Wilson R.K."/>
            <person name="Zimmerman L.B."/>
            <person name="Zorn A.M."/>
            <person name="Grainger R."/>
            <person name="Grammer T."/>
            <person name="Khokha M.K."/>
            <person name="Richardson P.M."/>
            <person name="Rokhsar D.S."/>
        </authorList>
    </citation>
    <scope>NUCLEOTIDE SEQUENCE [LARGE SCALE GENOMIC DNA]</scope>
    <source>
        <strain evidence="6">Nigerian</strain>
    </source>
</reference>
<keyword evidence="1" id="KW-0472">Membrane</keyword>
<feature type="domain" description="Fanconi anaemia group A protein N-terminal" evidence="3">
    <location>
        <begin position="163"/>
        <end position="514"/>
    </location>
</feature>
<evidence type="ECO:0000259" key="2">
    <source>
        <dbReference type="Pfam" id="PF03511"/>
    </source>
</evidence>
<dbReference type="Pfam" id="PF15865">
    <property type="entry name" value="Fanconi_A_N"/>
    <property type="match status" value="1"/>
</dbReference>
<dbReference type="Pfam" id="PF24783">
    <property type="entry name" value="FANCA_arcN"/>
    <property type="match status" value="1"/>
</dbReference>
<dbReference type="OrthoDB" id="2287188at2759"/>
<feature type="transmembrane region" description="Helical" evidence="1">
    <location>
        <begin position="1234"/>
        <end position="1255"/>
    </location>
</feature>
<dbReference type="InterPro" id="IPR055277">
    <property type="entry name" value="Fanconi_A_C"/>
</dbReference>
<evidence type="ECO:0000259" key="5">
    <source>
        <dbReference type="Pfam" id="PF24783"/>
    </source>
</evidence>
<dbReference type="PRINTS" id="PR00826">
    <property type="entry name" value="FANCONIAGENE"/>
</dbReference>
<dbReference type="PANTHER" id="PTHR12047:SF2">
    <property type="entry name" value="FANCONI ANEMIA GROUP A PROTEIN"/>
    <property type="match status" value="1"/>
</dbReference>
<dbReference type="Bgee" id="ENSXETG00000033926">
    <property type="expression patterns" value="Expressed in ovary and 7 other cell types or tissues"/>
</dbReference>
<dbReference type="Pfam" id="PF03511">
    <property type="entry name" value="FANCA_CTD"/>
    <property type="match status" value="1"/>
</dbReference>
<dbReference type="Xenbase" id="XB-GENE-1000616">
    <property type="gene designation" value="fanca"/>
</dbReference>
<evidence type="ECO:0000256" key="1">
    <source>
        <dbReference type="SAM" id="Phobius"/>
    </source>
</evidence>
<protein>
    <submittedName>
        <fullName evidence="6">FA complementation group A</fullName>
    </submittedName>
    <submittedName>
        <fullName evidence="8">Fanconi anemia group A protein isoform X1</fullName>
    </submittedName>
</protein>
<evidence type="ECO:0000313" key="7">
    <source>
        <dbReference type="Proteomes" id="UP000008143"/>
    </source>
</evidence>
<dbReference type="InterPro" id="IPR055387">
    <property type="entry name" value="FANCA_arcN"/>
</dbReference>
<dbReference type="GO" id="GO:0036297">
    <property type="term" value="P:interstrand cross-link repair"/>
    <property type="evidence" value="ECO:0007669"/>
    <property type="project" value="InterPro"/>
</dbReference>
<accession>A0A6I8PPK7</accession>
<gene>
    <name evidence="6 8 9" type="primary">fanca</name>
</gene>
<organism evidence="6">
    <name type="scientific">Xenopus tropicalis</name>
    <name type="common">Western clawed frog</name>
    <name type="synonym">Silurana tropicalis</name>
    <dbReference type="NCBI Taxonomy" id="8364"/>
    <lineage>
        <taxon>Eukaryota</taxon>
        <taxon>Metazoa</taxon>
        <taxon>Chordata</taxon>
        <taxon>Craniata</taxon>
        <taxon>Vertebrata</taxon>
        <taxon>Euteleostomi</taxon>
        <taxon>Amphibia</taxon>
        <taxon>Batrachia</taxon>
        <taxon>Anura</taxon>
        <taxon>Pipoidea</taxon>
        <taxon>Pipidae</taxon>
        <taxon>Xenopodinae</taxon>
        <taxon>Xenopus</taxon>
        <taxon>Silurana</taxon>
    </lineage>
</organism>
<dbReference type="InterPro" id="IPR031729">
    <property type="entry name" value="Fanconi_A_N"/>
</dbReference>
<evidence type="ECO:0000313" key="8">
    <source>
        <dbReference type="RefSeq" id="XP_002933731.3"/>
    </source>
</evidence>
<feature type="domain" description="Fanconi anaemia group A protein helical" evidence="4">
    <location>
        <begin position="534"/>
        <end position="615"/>
    </location>
</feature>
<dbReference type="RefSeq" id="XP_002933731.3">
    <property type="nucleotide sequence ID" value="XM_002933685.5"/>
</dbReference>
<dbReference type="GO" id="GO:0043240">
    <property type="term" value="C:Fanconi anaemia nuclear complex"/>
    <property type="evidence" value="ECO:0000318"/>
    <property type="project" value="GO_Central"/>
</dbReference>
<sequence length="1430" mass="163067">MSAVPGFTPSGQKRSLAELLDGRTKSLNKKSNNSVLQEAALYLLSCNQDVSQFLLEVETPPYKKKCNRENPDTIKSEMPAVAFVGSTLRDQASRLKIPPGILTSKAALANIQQICQACRDSKWSAVLNPEQREKLCNLLKTLKGLLAENCFCRSLFCKEIWNYRHPLVLEAVWHLHNDGIVCLEEILESYRDSTSAVDWLFSEICSLCLYIDSSSFAENLPKQMLSDFQALLVGNGFHRSSGTEKNLEPNKNKEICLSILDKLLSWLLDAVSIEKSDKLSKSSAEQHWLSTFEVHRYRACVVPESIEEFFIHSLTQVFTFKPKLKVSDAIQCQANWSFVKANPLLTDLYRKLFVALSAEKLIAHIQLVLDTQEVNWHHVLTCVSCLVICLPEAQRLIKDLLCRILTHAFENYELEGLITAFLIVRQAALEGPAAFMSYTEWFKCTFGAANSYHSNSKKSLVFLLKFLSDLVPFEAPQYLKVHVLHPPFVPPKYRPLLMEYISLAKTRLTDMKVSIEDMGLYEDLSARPNIVQLKSQAHQDVEKAVNIFENTGKIPASVMEASIFRRPYFTSRFLPSLLTPRVLPAVPDALMLLIDSMKRADKIPTNMFDTYLEACDQEKQRKQEGREQRDQSLPEEPLGRLQLALSDLRPLVTDTNRYKDVSAQVAVISDRLLAVMGKQKVNDDQVAAELFKAETEAQLDIQEQTVADLLLTCFCQCLMAASGTNPPDRQGQWPTVYVKMLCGHQWAFSAVLSRMLQLLCFQASFLKDSHIVGLAAFSIHLNECQTALQFPRTGVQTLEHYWENLLNHLCSDSVGECLKFCTAAISYAFCRFSLLREDNFSGCVPPLFLRKLQYLVPRLVWETRGEVFRDEEVDSLVTWSFYFSADWKKAALLLWNQSCLQDLLREKSNQVTFMEWLLWEMELKPSNDVLCDTDRHEYQRWAVNHYLSESSVVGGCNGDLERACVMIADSVLEFSSRHTKHSERELRNISMLKGYTGMGDILCRLQELICDIVTSNHWKGRRHFFFDVFYQRLELHQGKKELSVHLTRQGVLEMCCRILLGLPPIFLINTTSENGLHTLDSEDFCQFVNKELKNIGPRGYALPYNITAHFFRGVISASVQCEDSSEAVNSIFSATYSMCPVLLISAALWWPQLEPVLKSQWRSLFKVDLPKELRTLMEQQSAVDSCLSQGATSQQPLTLSGTPWLSAAFLYSTVQRKNLPCSRMLEILDGLGSNISTVLISLLFFSVMDIIYMLLKDGKKHKDLLDICVRIIHCLEEKGETWVWLFQMGEERKPEFSLHLHRTASDVFLNLLPFAFFWIVPLLQLEQVVQQQDFLFVALNMYYKLLQLFVDGSPLSSLPPESQHHDSYDVLTCGRQFLLSCVPKCQKPSSSFMNQMLESWEECDPELAAVLRSSFKAPDDYDDLFSEPVF</sequence>
<dbReference type="InterPro" id="IPR003516">
    <property type="entry name" value="FANCA"/>
</dbReference>
<reference evidence="6" key="2">
    <citation type="submission" date="2020-05" db="UniProtKB">
        <authorList>
            <consortium name="Ensembl"/>
        </authorList>
    </citation>
    <scope>IDENTIFICATION</scope>
</reference>
<keyword evidence="1" id="KW-1133">Transmembrane helix</keyword>
<feature type="transmembrane region" description="Helical" evidence="1">
    <location>
        <begin position="1307"/>
        <end position="1325"/>
    </location>
</feature>
<dbReference type="Proteomes" id="UP000008143">
    <property type="component" value="Chromosome 4"/>
</dbReference>
<evidence type="ECO:0000259" key="4">
    <source>
        <dbReference type="Pfam" id="PF24781"/>
    </source>
</evidence>
<dbReference type="GeneID" id="100380079"/>
<feature type="domain" description="Fanconi anaemia group A protein arcN subdomain" evidence="5">
    <location>
        <begin position="636"/>
        <end position="864"/>
    </location>
</feature>
<dbReference type="PANTHER" id="PTHR12047">
    <property type="entry name" value="FANCONI ANEMIA GROUP A PROTEIN"/>
    <property type="match status" value="1"/>
</dbReference>
<keyword evidence="1" id="KW-0812">Transmembrane</keyword>
<dbReference type="GeneTree" id="ENSGT00390000007852"/>